<evidence type="ECO:0000256" key="1">
    <source>
        <dbReference type="ARBA" id="ARBA00004301"/>
    </source>
</evidence>
<protein>
    <submittedName>
        <fullName evidence="6">Holin_tox_secr, toxin secretion/phage lysis holin</fullName>
    </submittedName>
</protein>
<evidence type="ECO:0000256" key="5">
    <source>
        <dbReference type="SAM" id="Phobius"/>
    </source>
</evidence>
<evidence type="ECO:0000313" key="6">
    <source>
        <dbReference type="EMBL" id="CAB4162408.1"/>
    </source>
</evidence>
<comment type="subcellular location">
    <subcellularLocation>
        <location evidence="1">Host membrane</location>
        <topology evidence="1">Multi-pass membrane protein</topology>
    </subcellularLocation>
</comment>
<reference evidence="6" key="1">
    <citation type="submission" date="2020-04" db="EMBL/GenBank/DDBJ databases">
        <authorList>
            <person name="Chiriac C."/>
            <person name="Salcher M."/>
            <person name="Ghai R."/>
            <person name="Kavagutti S V."/>
        </authorList>
    </citation>
    <scope>NUCLEOTIDE SEQUENCE</scope>
</reference>
<dbReference type="InterPro" id="IPR006480">
    <property type="entry name" value="Phage_holin_4_1"/>
</dbReference>
<evidence type="ECO:0000256" key="4">
    <source>
        <dbReference type="ARBA" id="ARBA00023136"/>
    </source>
</evidence>
<dbReference type="Pfam" id="PF05105">
    <property type="entry name" value="Phage_holin_4_1"/>
    <property type="match status" value="1"/>
</dbReference>
<sequence>MRDDSLEIFFPYVEIVKMKAPILIAVAWSSIASLFNTYIFDDWSFLVYLVILIVLDTILGIWKAFKYGIISSSKFGGLVIKSVLYAFFLVVVHNLTNFSQNELTKSIFIWVEELCYAALLVREAISIIENIGAIKPDLLPKWILKRLKTFDEKGQFQIESE</sequence>
<accession>A0A6J5NZ88</accession>
<feature type="transmembrane region" description="Helical" evidence="5">
    <location>
        <begin position="77"/>
        <end position="95"/>
    </location>
</feature>
<organism evidence="6">
    <name type="scientific">uncultured Caudovirales phage</name>
    <dbReference type="NCBI Taxonomy" id="2100421"/>
    <lineage>
        <taxon>Viruses</taxon>
        <taxon>Duplodnaviria</taxon>
        <taxon>Heunggongvirae</taxon>
        <taxon>Uroviricota</taxon>
        <taxon>Caudoviricetes</taxon>
        <taxon>Peduoviridae</taxon>
        <taxon>Maltschvirus</taxon>
        <taxon>Maltschvirus maltsch</taxon>
    </lineage>
</organism>
<evidence type="ECO:0000256" key="2">
    <source>
        <dbReference type="ARBA" id="ARBA00022692"/>
    </source>
</evidence>
<keyword evidence="4 5" id="KW-0472">Membrane</keyword>
<feature type="transmembrane region" description="Helical" evidence="5">
    <location>
        <begin position="20"/>
        <end position="39"/>
    </location>
</feature>
<dbReference type="GO" id="GO:0033644">
    <property type="term" value="C:host cell membrane"/>
    <property type="evidence" value="ECO:0007669"/>
    <property type="project" value="UniProtKB-SubCell"/>
</dbReference>
<dbReference type="NCBIfam" id="TIGR01593">
    <property type="entry name" value="holin_tox_secr"/>
    <property type="match status" value="1"/>
</dbReference>
<evidence type="ECO:0000256" key="3">
    <source>
        <dbReference type="ARBA" id="ARBA00022989"/>
    </source>
</evidence>
<dbReference type="EMBL" id="LR796730">
    <property type="protein sequence ID" value="CAB4162408.1"/>
    <property type="molecule type" value="Genomic_DNA"/>
</dbReference>
<keyword evidence="2 5" id="KW-0812">Transmembrane</keyword>
<gene>
    <name evidence="6" type="ORF">UFOVP780_37</name>
</gene>
<name>A0A6J5NZ88_9CAUD</name>
<feature type="transmembrane region" description="Helical" evidence="5">
    <location>
        <begin position="45"/>
        <end position="65"/>
    </location>
</feature>
<proteinExistence type="predicted"/>
<keyword evidence="3 5" id="KW-1133">Transmembrane helix</keyword>